<dbReference type="OrthoDB" id="5966436at2"/>
<dbReference type="Proteomes" id="UP000241074">
    <property type="component" value="Chromosome"/>
</dbReference>
<gene>
    <name evidence="1" type="ORF">C7S18_20210</name>
</gene>
<proteinExistence type="predicted"/>
<name>A0A2P1PWX1_9GAMM</name>
<reference evidence="1 2" key="2">
    <citation type="submission" date="2018-03" db="EMBL/GenBank/DDBJ databases">
        <authorList>
            <person name="Keele B.F."/>
        </authorList>
    </citation>
    <scope>NUCLEOTIDE SEQUENCE [LARGE SCALE GENOMIC DNA]</scope>
    <source>
        <strain evidence="1 2">D13</strain>
    </source>
</reference>
<protein>
    <submittedName>
        <fullName evidence="1">Uncharacterized protein</fullName>
    </submittedName>
</protein>
<reference evidence="1 2" key="1">
    <citation type="submission" date="2018-03" db="EMBL/GenBank/DDBJ databases">
        <title>Ahniella affigens gen. nov., sp. nov., a gammaproteobacterium isolated from sandy soil near a stream.</title>
        <authorList>
            <person name="Ko Y."/>
            <person name="Kim J.-H."/>
        </authorList>
    </citation>
    <scope>NUCLEOTIDE SEQUENCE [LARGE SCALE GENOMIC DNA]</scope>
    <source>
        <strain evidence="1 2">D13</strain>
    </source>
</reference>
<keyword evidence="2" id="KW-1185">Reference proteome</keyword>
<organism evidence="1 2">
    <name type="scientific">Ahniella affigens</name>
    <dbReference type="NCBI Taxonomy" id="2021234"/>
    <lineage>
        <taxon>Bacteria</taxon>
        <taxon>Pseudomonadati</taxon>
        <taxon>Pseudomonadota</taxon>
        <taxon>Gammaproteobacteria</taxon>
        <taxon>Lysobacterales</taxon>
        <taxon>Rhodanobacteraceae</taxon>
        <taxon>Ahniella</taxon>
    </lineage>
</organism>
<dbReference type="RefSeq" id="WP_106893269.1">
    <property type="nucleotide sequence ID" value="NZ_CP027860.1"/>
</dbReference>
<evidence type="ECO:0000313" key="2">
    <source>
        <dbReference type="Proteomes" id="UP000241074"/>
    </source>
</evidence>
<sequence length="97" mass="10694">MADFVLRGIEPEVAERIKNLARDRSWAINDVILHLVKQGLGMNPLADETKAMSFSAAPVREVVGRGGYHLFGQDEDRAMQAAIEAFERLPIQASSLS</sequence>
<dbReference type="KEGG" id="xba:C7S18_20210"/>
<evidence type="ECO:0000313" key="1">
    <source>
        <dbReference type="EMBL" id="AVP99351.1"/>
    </source>
</evidence>
<dbReference type="EMBL" id="CP027860">
    <property type="protein sequence ID" value="AVP99351.1"/>
    <property type="molecule type" value="Genomic_DNA"/>
</dbReference>
<accession>A0A2P1PWX1</accession>
<dbReference type="AlphaFoldDB" id="A0A2P1PWX1"/>